<dbReference type="EMBL" id="MU267609">
    <property type="protein sequence ID" value="KAH7914735.1"/>
    <property type="molecule type" value="Genomic_DNA"/>
</dbReference>
<dbReference type="Proteomes" id="UP000790377">
    <property type="component" value="Unassembled WGS sequence"/>
</dbReference>
<sequence length="392" mass="44904">MSTLLPPEIWMQIIRWATLPPTDLGVTQAYLPFRVPYDTTDDSSIEWKRNMIHVCRLWRALATPMLYEDIRVIHSAHRLAQIMEDTRDVDHGGYGQWVRRLVLPYASTETPTLDGNVSSILGILRCCQGLECLIRPISKVIPGTLRYEFSVGMVPLLSLKRLEWWHYNDAARSGGINSLVDVLENTPNLQHLAVGGNWRMSSERILELAQLTTLRLRRIDPPFVRMICRWKLPALTHVIADFAIVNVAVGGFWETFGHRLTTLELGRTITFLLETDQIAQYLRACPNLTTLNYAIHFTQAPRITHPHNLRCIGVYAAACPMLDSMEEWARWNHLNGHLNFISSPLLPDFRTLVFYGSWQATSHDIRFANSCRLILPERISVIMDVEDQEHSA</sequence>
<evidence type="ECO:0000313" key="1">
    <source>
        <dbReference type="EMBL" id="KAH7914735.1"/>
    </source>
</evidence>
<accession>A0ACB8ANG8</accession>
<proteinExistence type="predicted"/>
<name>A0ACB8ANG8_9AGAM</name>
<organism evidence="1 2">
    <name type="scientific">Hygrophoropsis aurantiaca</name>
    <dbReference type="NCBI Taxonomy" id="72124"/>
    <lineage>
        <taxon>Eukaryota</taxon>
        <taxon>Fungi</taxon>
        <taxon>Dikarya</taxon>
        <taxon>Basidiomycota</taxon>
        <taxon>Agaricomycotina</taxon>
        <taxon>Agaricomycetes</taxon>
        <taxon>Agaricomycetidae</taxon>
        <taxon>Boletales</taxon>
        <taxon>Coniophorineae</taxon>
        <taxon>Hygrophoropsidaceae</taxon>
        <taxon>Hygrophoropsis</taxon>
    </lineage>
</organism>
<gene>
    <name evidence="1" type="ORF">BJ138DRAFT_1143161</name>
</gene>
<comment type="caution">
    <text evidence="1">The sequence shown here is derived from an EMBL/GenBank/DDBJ whole genome shotgun (WGS) entry which is preliminary data.</text>
</comment>
<keyword evidence="2" id="KW-1185">Reference proteome</keyword>
<evidence type="ECO:0000313" key="2">
    <source>
        <dbReference type="Proteomes" id="UP000790377"/>
    </source>
</evidence>
<protein>
    <submittedName>
        <fullName evidence="1">Uncharacterized protein</fullName>
    </submittedName>
</protein>
<reference evidence="1" key="1">
    <citation type="journal article" date="2021" name="New Phytol.">
        <title>Evolutionary innovations through gain and loss of genes in the ectomycorrhizal Boletales.</title>
        <authorList>
            <person name="Wu G."/>
            <person name="Miyauchi S."/>
            <person name="Morin E."/>
            <person name="Kuo A."/>
            <person name="Drula E."/>
            <person name="Varga T."/>
            <person name="Kohler A."/>
            <person name="Feng B."/>
            <person name="Cao Y."/>
            <person name="Lipzen A."/>
            <person name="Daum C."/>
            <person name="Hundley H."/>
            <person name="Pangilinan J."/>
            <person name="Johnson J."/>
            <person name="Barry K."/>
            <person name="LaButti K."/>
            <person name="Ng V."/>
            <person name="Ahrendt S."/>
            <person name="Min B."/>
            <person name="Choi I.G."/>
            <person name="Park H."/>
            <person name="Plett J.M."/>
            <person name="Magnuson J."/>
            <person name="Spatafora J.W."/>
            <person name="Nagy L.G."/>
            <person name="Henrissat B."/>
            <person name="Grigoriev I.V."/>
            <person name="Yang Z.L."/>
            <person name="Xu J."/>
            <person name="Martin F.M."/>
        </authorList>
    </citation>
    <scope>NUCLEOTIDE SEQUENCE</scope>
    <source>
        <strain evidence="1">ATCC 28755</strain>
    </source>
</reference>